<dbReference type="Proteomes" id="UP000076603">
    <property type="component" value="Unassembled WGS sequence"/>
</dbReference>
<reference evidence="2 3" key="1">
    <citation type="submission" date="2016-04" db="EMBL/GenBank/DDBJ databases">
        <title>Genome sequence of Clostridium magnum DSM 2767.</title>
        <authorList>
            <person name="Poehlein A."/>
            <person name="Uhlig R."/>
            <person name="Fischer R."/>
            <person name="Bahl H."/>
            <person name="Daniel R."/>
        </authorList>
    </citation>
    <scope>NUCLEOTIDE SEQUENCE [LARGE SCALE GENOMIC DNA]</scope>
    <source>
        <strain evidence="2 3">DSM 2767</strain>
    </source>
</reference>
<feature type="coiled-coil region" evidence="1">
    <location>
        <begin position="5"/>
        <end position="32"/>
    </location>
</feature>
<proteinExistence type="predicted"/>
<protein>
    <recommendedName>
        <fullName evidence="4">HK97 gp10 family phage protein</fullName>
    </recommendedName>
</protein>
<keyword evidence="3" id="KW-1185">Reference proteome</keyword>
<dbReference type="EMBL" id="LWAE01000001">
    <property type="protein sequence ID" value="KZL94365.1"/>
    <property type="molecule type" value="Genomic_DNA"/>
</dbReference>
<evidence type="ECO:0000256" key="1">
    <source>
        <dbReference type="SAM" id="Coils"/>
    </source>
</evidence>
<dbReference type="OrthoDB" id="1630761at2"/>
<evidence type="ECO:0000313" key="3">
    <source>
        <dbReference type="Proteomes" id="UP000076603"/>
    </source>
</evidence>
<evidence type="ECO:0008006" key="4">
    <source>
        <dbReference type="Google" id="ProtNLM"/>
    </source>
</evidence>
<dbReference type="InterPro" id="IPR010064">
    <property type="entry name" value="HK97-gp10_tail"/>
</dbReference>
<comment type="caution">
    <text evidence="2">The sequence shown here is derived from an EMBL/GenBank/DDBJ whole genome shotgun (WGS) entry which is preliminary data.</text>
</comment>
<gene>
    <name evidence="2" type="ORF">CLMAG_14180</name>
</gene>
<evidence type="ECO:0000313" key="2">
    <source>
        <dbReference type="EMBL" id="KZL94365.1"/>
    </source>
</evidence>
<dbReference type="Pfam" id="PF04883">
    <property type="entry name" value="HK97-gp10_like"/>
    <property type="match status" value="1"/>
</dbReference>
<organism evidence="2 3">
    <name type="scientific">Clostridium magnum DSM 2767</name>
    <dbReference type="NCBI Taxonomy" id="1121326"/>
    <lineage>
        <taxon>Bacteria</taxon>
        <taxon>Bacillati</taxon>
        <taxon>Bacillota</taxon>
        <taxon>Clostridia</taxon>
        <taxon>Eubacteriales</taxon>
        <taxon>Clostridiaceae</taxon>
        <taxon>Clostridium</taxon>
    </lineage>
</organism>
<dbReference type="PATRIC" id="fig|1121326.3.peg.1388"/>
<dbReference type="RefSeq" id="WP_066619806.1">
    <property type="nucleotide sequence ID" value="NZ_FQXL01000069.1"/>
</dbReference>
<name>A0A162UWS9_9CLOT</name>
<keyword evidence="1" id="KW-0175">Coiled coil</keyword>
<dbReference type="STRING" id="1121326.CLMAG_14180"/>
<dbReference type="AlphaFoldDB" id="A0A162UWS9"/>
<accession>A0A162UWS9</accession>
<sequence>MDDNLEIKFEGLEEIQNKLDEVRKNFPYKEEEILQKLGKDLRKSARDKTTLGKGKKHMKNQYKLSKINYEKDSMNITMTNTSPHFHLVEKGHRQVTKSGKEVGFVPGKHMVEISMKEMEQTLPQVLGRWLDDVLGDG</sequence>